<feature type="region of interest" description="Disordered" evidence="6">
    <location>
        <begin position="1"/>
        <end position="44"/>
    </location>
</feature>
<dbReference type="InterPro" id="IPR036259">
    <property type="entry name" value="MFS_trans_sf"/>
</dbReference>
<evidence type="ECO:0000256" key="1">
    <source>
        <dbReference type="ARBA" id="ARBA00004651"/>
    </source>
</evidence>
<feature type="transmembrane region" description="Helical" evidence="7">
    <location>
        <begin position="352"/>
        <end position="371"/>
    </location>
</feature>
<evidence type="ECO:0000313" key="8">
    <source>
        <dbReference type="EMBL" id="MFB9443145.1"/>
    </source>
</evidence>
<dbReference type="PANTHER" id="PTHR23513">
    <property type="entry name" value="INTEGRAL MEMBRANE EFFLUX PROTEIN-RELATED"/>
    <property type="match status" value="1"/>
</dbReference>
<keyword evidence="9" id="KW-1185">Reference proteome</keyword>
<keyword evidence="3 7" id="KW-0812">Transmembrane</keyword>
<comment type="caution">
    <text evidence="8">The sequence shown here is derived from an EMBL/GenBank/DDBJ whole genome shotgun (WGS) entry which is preliminary data.</text>
</comment>
<feature type="transmembrane region" description="Helical" evidence="7">
    <location>
        <begin position="122"/>
        <end position="143"/>
    </location>
</feature>
<evidence type="ECO:0000313" key="9">
    <source>
        <dbReference type="Proteomes" id="UP001589608"/>
    </source>
</evidence>
<dbReference type="PANTHER" id="PTHR23513:SF6">
    <property type="entry name" value="MAJOR FACILITATOR SUPERFAMILY ASSOCIATED DOMAIN-CONTAINING PROTEIN"/>
    <property type="match status" value="1"/>
</dbReference>
<feature type="transmembrane region" description="Helical" evidence="7">
    <location>
        <begin position="263"/>
        <end position="285"/>
    </location>
</feature>
<sequence length="449" mass="46075">MTVDHGTARPAGHGRQTRPGEDPPGRPGSGAGAPTSTVPAPPPVSWRGDLRRLWTAYSVSELGSAVGAGALPLIAIVVLDVPAWQVSMLAVAAGLTSAAVAVPLAPWIEVHRKRPVMIATDLARFAALVTVPVAAWLGVLTYAQLCVVAAVQTGGAIVFAAAGGAHLKRLVPEPHRAQANSRFETSLWSATTVGPPIGGLLVSWLGATVSVAVDAATFLLSAIGVRRLRSREPAPLPPAAGRRWLGEVTGGWRYIAAHHDLHLLFWNAMAFGGLIMAAAPLTTVLMLRDLGFTPWQYGLALGVPGVGGIAGSLLVGPLTLRLGLDARTVLLTSGVARTVWLGFVALAPPGTAGLVVIIAADTLLLFCAGVFNPTFVTYRMRVTADTHMTRVATAWSVSSKTVQPACIAAAGLLATVTSARTAIAVAAVAVVASTGLLPWRTATGGAGDA</sequence>
<reference evidence="8 9" key="1">
    <citation type="submission" date="2024-09" db="EMBL/GenBank/DDBJ databases">
        <authorList>
            <person name="Sun Q."/>
            <person name="Mori K."/>
        </authorList>
    </citation>
    <scope>NUCLEOTIDE SEQUENCE [LARGE SCALE GENOMIC DNA]</scope>
    <source>
        <strain evidence="8 9">JCM 3307</strain>
    </source>
</reference>
<evidence type="ECO:0000256" key="7">
    <source>
        <dbReference type="SAM" id="Phobius"/>
    </source>
</evidence>
<dbReference type="CDD" id="cd06173">
    <property type="entry name" value="MFS_MefA_like"/>
    <property type="match status" value="1"/>
</dbReference>
<dbReference type="InterPro" id="IPR011701">
    <property type="entry name" value="MFS"/>
</dbReference>
<feature type="transmembrane region" description="Helical" evidence="7">
    <location>
        <begin position="328"/>
        <end position="346"/>
    </location>
</feature>
<dbReference type="Pfam" id="PF07690">
    <property type="entry name" value="MFS_1"/>
    <property type="match status" value="1"/>
</dbReference>
<evidence type="ECO:0000256" key="4">
    <source>
        <dbReference type="ARBA" id="ARBA00022989"/>
    </source>
</evidence>
<evidence type="ECO:0000256" key="3">
    <source>
        <dbReference type="ARBA" id="ARBA00022692"/>
    </source>
</evidence>
<organism evidence="8 9">
    <name type="scientific">Dactylosporangium vinaceum</name>
    <dbReference type="NCBI Taxonomy" id="53362"/>
    <lineage>
        <taxon>Bacteria</taxon>
        <taxon>Bacillati</taxon>
        <taxon>Actinomycetota</taxon>
        <taxon>Actinomycetes</taxon>
        <taxon>Micromonosporales</taxon>
        <taxon>Micromonosporaceae</taxon>
        <taxon>Dactylosporangium</taxon>
    </lineage>
</organism>
<keyword evidence="2" id="KW-1003">Cell membrane</keyword>
<feature type="transmembrane region" description="Helical" evidence="7">
    <location>
        <begin position="54"/>
        <end position="78"/>
    </location>
</feature>
<dbReference type="RefSeq" id="WP_246655880.1">
    <property type="nucleotide sequence ID" value="NZ_CP061913.1"/>
</dbReference>
<accession>A0ABV5M2U0</accession>
<feature type="transmembrane region" description="Helical" evidence="7">
    <location>
        <begin position="84"/>
        <end position="110"/>
    </location>
</feature>
<name>A0ABV5M2U0_9ACTN</name>
<comment type="subcellular location">
    <subcellularLocation>
        <location evidence="1">Cell membrane</location>
        <topology evidence="1">Multi-pass membrane protein</topology>
    </subcellularLocation>
</comment>
<feature type="transmembrane region" description="Helical" evidence="7">
    <location>
        <begin position="297"/>
        <end position="316"/>
    </location>
</feature>
<gene>
    <name evidence="8" type="ORF">ACFFTR_08620</name>
</gene>
<evidence type="ECO:0000256" key="6">
    <source>
        <dbReference type="SAM" id="MobiDB-lite"/>
    </source>
</evidence>
<dbReference type="Gene3D" id="1.20.1250.20">
    <property type="entry name" value="MFS general substrate transporter like domains"/>
    <property type="match status" value="1"/>
</dbReference>
<feature type="transmembrane region" description="Helical" evidence="7">
    <location>
        <begin position="201"/>
        <end position="223"/>
    </location>
</feature>
<keyword evidence="5 7" id="KW-0472">Membrane</keyword>
<proteinExistence type="predicted"/>
<keyword evidence="4 7" id="KW-1133">Transmembrane helix</keyword>
<evidence type="ECO:0000256" key="2">
    <source>
        <dbReference type="ARBA" id="ARBA00022475"/>
    </source>
</evidence>
<evidence type="ECO:0000256" key="5">
    <source>
        <dbReference type="ARBA" id="ARBA00023136"/>
    </source>
</evidence>
<dbReference type="SUPFAM" id="SSF103473">
    <property type="entry name" value="MFS general substrate transporter"/>
    <property type="match status" value="1"/>
</dbReference>
<dbReference type="EMBL" id="JBHMCA010000019">
    <property type="protein sequence ID" value="MFB9443145.1"/>
    <property type="molecule type" value="Genomic_DNA"/>
</dbReference>
<protein>
    <submittedName>
        <fullName evidence="8">MFS transporter</fullName>
    </submittedName>
</protein>
<dbReference type="Proteomes" id="UP001589608">
    <property type="component" value="Unassembled WGS sequence"/>
</dbReference>